<feature type="transmembrane region" description="Helical" evidence="1">
    <location>
        <begin position="418"/>
        <end position="442"/>
    </location>
</feature>
<accession>A0A2T0N9L6</accession>
<sequence length="811" mass="85444">MDDTEGGITFPRTATCIIFSAAFFLQYSFVAITRQWNASMGANDMTSPENRHPTGRRTRVTGLIALCVLVLIGIAAIRDITPTAVSPADAPDRTFSAERAFTQVERIAVAPHPVGTAEHARVRDHLVGELRRLGLKPEVQEAVGVAPRGERGEPVTAGRVYNIVAVIPGTAPTGRVFVTAHYDSVPEGPGANDDGAGTASAIETARALVAAGTRLRNDVVFLITDAEETGLLGSEAFVKSHPLATGRNVVLNNEARGSKGPVLMFRSTEPNAGLISTYGSAAPLPVADSVYAELMKLLNNDTDFTAFEPGGMAVLDSAYANAGTLYHSVLDDPAHVDLAALQQMGDNTLALVRAFGSADLARLTSGNDNLVYFNLPPGLLIRYPAWAATGLAVLALLAALALILLARRRGVVTLRRTLLGTALALIPIAAGAGAGVYFWDLLKAIRPALNGTATTTPYRPELLWLAVLTLATAILITWYALLRRRIGTTELSLGILTWAALIALGLGLVSPGASHLAAWPTLGAALGGLAALHCPPRRRALALTTGLVPAALILLPSAWNTLPTGLQYVGYAPIPLMILFTGLLLPLIETVWPHRRSPLIPLTALTVSIALLAAGLLVEPFDKEHPRRTSLAYGLDADTGQAVWLTSENPDEWARRYGGTTATGHPQAELWGGGSKLLSPAKPATLPAPTLQVLAHTTSRGERTLRVRIRSERGANTIALRVDGGTAAVRALTVEGRTITADPAGFAFHAPGPGGVEATLTVAATNDELRLRVTDISPNPSEMSALPGFIAPPGWLFLGDTKISVTKAYPL</sequence>
<keyword evidence="4" id="KW-1185">Reference proteome</keyword>
<dbReference type="GO" id="GO:0006508">
    <property type="term" value="P:proteolysis"/>
    <property type="evidence" value="ECO:0007669"/>
    <property type="project" value="InterPro"/>
</dbReference>
<feature type="transmembrane region" description="Helical" evidence="1">
    <location>
        <begin position="541"/>
        <end position="562"/>
    </location>
</feature>
<dbReference type="Pfam" id="PF04389">
    <property type="entry name" value="Peptidase_M28"/>
    <property type="match status" value="1"/>
</dbReference>
<dbReference type="Proteomes" id="UP000238312">
    <property type="component" value="Unassembled WGS sequence"/>
</dbReference>
<dbReference type="PANTHER" id="PTHR12147:SF26">
    <property type="entry name" value="PEPTIDASE M28 DOMAIN-CONTAINING PROTEIN"/>
    <property type="match status" value="1"/>
</dbReference>
<keyword evidence="1" id="KW-0812">Transmembrane</keyword>
<gene>
    <name evidence="3" type="ORF">B0I32_102513</name>
</gene>
<dbReference type="PANTHER" id="PTHR12147">
    <property type="entry name" value="METALLOPEPTIDASE M28 FAMILY MEMBER"/>
    <property type="match status" value="1"/>
</dbReference>
<organism evidence="3 4">
    <name type="scientific">Nonomuraea fuscirosea</name>
    <dbReference type="NCBI Taxonomy" id="1291556"/>
    <lineage>
        <taxon>Bacteria</taxon>
        <taxon>Bacillati</taxon>
        <taxon>Actinomycetota</taxon>
        <taxon>Actinomycetes</taxon>
        <taxon>Streptosporangiales</taxon>
        <taxon>Streptosporangiaceae</taxon>
        <taxon>Nonomuraea</taxon>
    </lineage>
</organism>
<feature type="transmembrane region" description="Helical" evidence="1">
    <location>
        <begin position="516"/>
        <end position="534"/>
    </location>
</feature>
<feature type="transmembrane region" description="Helical" evidence="1">
    <location>
        <begin position="568"/>
        <end position="587"/>
    </location>
</feature>
<dbReference type="InterPro" id="IPR045175">
    <property type="entry name" value="M28_fam"/>
</dbReference>
<keyword evidence="1" id="KW-1133">Transmembrane helix</keyword>
<feature type="transmembrane region" description="Helical" evidence="1">
    <location>
        <begin position="12"/>
        <end position="32"/>
    </location>
</feature>
<feature type="domain" description="Peptidase M28" evidence="2">
    <location>
        <begin position="162"/>
        <end position="351"/>
    </location>
</feature>
<protein>
    <submittedName>
        <fullName evidence="3">Peptidase M28-like protein</fullName>
    </submittedName>
</protein>
<proteinExistence type="predicted"/>
<comment type="caution">
    <text evidence="3">The sequence shown here is derived from an EMBL/GenBank/DDBJ whole genome shotgun (WGS) entry which is preliminary data.</text>
</comment>
<feature type="transmembrane region" description="Helical" evidence="1">
    <location>
        <begin position="462"/>
        <end position="481"/>
    </location>
</feature>
<evidence type="ECO:0000259" key="2">
    <source>
        <dbReference type="Pfam" id="PF04389"/>
    </source>
</evidence>
<evidence type="ECO:0000256" key="1">
    <source>
        <dbReference type="SAM" id="Phobius"/>
    </source>
</evidence>
<dbReference type="AlphaFoldDB" id="A0A2T0N9L6"/>
<evidence type="ECO:0000313" key="3">
    <source>
        <dbReference type="EMBL" id="PRX69455.1"/>
    </source>
</evidence>
<keyword evidence="1" id="KW-0472">Membrane</keyword>
<dbReference type="EMBL" id="PVNG01000002">
    <property type="protein sequence ID" value="PRX69455.1"/>
    <property type="molecule type" value="Genomic_DNA"/>
</dbReference>
<feature type="transmembrane region" description="Helical" evidence="1">
    <location>
        <begin position="60"/>
        <end position="77"/>
    </location>
</feature>
<evidence type="ECO:0000313" key="4">
    <source>
        <dbReference type="Proteomes" id="UP000238312"/>
    </source>
</evidence>
<dbReference type="GO" id="GO:0008235">
    <property type="term" value="F:metalloexopeptidase activity"/>
    <property type="evidence" value="ECO:0007669"/>
    <property type="project" value="InterPro"/>
</dbReference>
<reference evidence="3 4" key="1">
    <citation type="submission" date="2018-03" db="EMBL/GenBank/DDBJ databases">
        <title>Genomic Encyclopedia of Type Strains, Phase III (KMG-III): the genomes of soil and plant-associated and newly described type strains.</title>
        <authorList>
            <person name="Whitman W."/>
        </authorList>
    </citation>
    <scope>NUCLEOTIDE SEQUENCE [LARGE SCALE GENOMIC DNA]</scope>
    <source>
        <strain evidence="3 4">CGMCC 4.7104</strain>
    </source>
</reference>
<feature type="transmembrane region" description="Helical" evidence="1">
    <location>
        <begin position="599"/>
        <end position="618"/>
    </location>
</feature>
<name>A0A2T0N9L6_9ACTN</name>
<feature type="transmembrane region" description="Helical" evidence="1">
    <location>
        <begin position="383"/>
        <end position="406"/>
    </location>
</feature>
<feature type="transmembrane region" description="Helical" evidence="1">
    <location>
        <begin position="493"/>
        <end position="510"/>
    </location>
</feature>
<dbReference type="Gene3D" id="3.40.630.10">
    <property type="entry name" value="Zn peptidases"/>
    <property type="match status" value="1"/>
</dbReference>
<dbReference type="InterPro" id="IPR007484">
    <property type="entry name" value="Peptidase_M28"/>
</dbReference>
<dbReference type="SUPFAM" id="SSF53187">
    <property type="entry name" value="Zn-dependent exopeptidases"/>
    <property type="match status" value="1"/>
</dbReference>